<dbReference type="GO" id="GO:0016906">
    <property type="term" value="F:sterol 3-beta-glucosyltransferase activity"/>
    <property type="evidence" value="ECO:0007669"/>
    <property type="project" value="UniProtKB-ARBA"/>
</dbReference>
<protein>
    <submittedName>
        <fullName evidence="5">Glycosyltransferase family 1 protein</fullName>
    </submittedName>
</protein>
<feature type="region of interest" description="Disordered" evidence="2">
    <location>
        <begin position="1104"/>
        <end position="1199"/>
    </location>
</feature>
<proteinExistence type="predicted"/>
<dbReference type="Proteomes" id="UP000799537">
    <property type="component" value="Unassembled WGS sequence"/>
</dbReference>
<keyword evidence="1 5" id="KW-0808">Transferase</keyword>
<keyword evidence="6" id="KW-1185">Reference proteome</keyword>
<dbReference type="SUPFAM" id="SSF53756">
    <property type="entry name" value="UDP-Glycosyltransferase/glycogen phosphorylase"/>
    <property type="match status" value="1"/>
</dbReference>
<feature type="region of interest" description="Disordered" evidence="2">
    <location>
        <begin position="1"/>
        <end position="61"/>
    </location>
</feature>
<dbReference type="InterPro" id="IPR003903">
    <property type="entry name" value="UIM_dom"/>
</dbReference>
<dbReference type="RefSeq" id="XP_033669606.1">
    <property type="nucleotide sequence ID" value="XM_033805525.1"/>
</dbReference>
<dbReference type="Gene3D" id="3.40.50.2000">
    <property type="entry name" value="Glycogen Phosphorylase B"/>
    <property type="match status" value="2"/>
</dbReference>
<feature type="region of interest" description="Disordered" evidence="2">
    <location>
        <begin position="668"/>
        <end position="799"/>
    </location>
</feature>
<feature type="region of interest" description="Disordered" evidence="2">
    <location>
        <begin position="1056"/>
        <end position="1076"/>
    </location>
</feature>
<gene>
    <name evidence="5" type="ORF">M409DRAFT_20735</name>
</gene>
<feature type="compositionally biased region" description="Low complexity" evidence="2">
    <location>
        <begin position="704"/>
        <end position="743"/>
    </location>
</feature>
<dbReference type="FunFam" id="3.40.50.2000:FF:000100">
    <property type="entry name" value="Glycosyltransferase family 1 protein"/>
    <property type="match status" value="1"/>
</dbReference>
<dbReference type="EMBL" id="ML993589">
    <property type="protein sequence ID" value="KAF2168717.1"/>
    <property type="molecule type" value="Genomic_DNA"/>
</dbReference>
<feature type="compositionally biased region" description="Basic and acidic residues" evidence="2">
    <location>
        <begin position="1207"/>
        <end position="1223"/>
    </location>
</feature>
<reference evidence="5" key="1">
    <citation type="journal article" date="2020" name="Stud. Mycol.">
        <title>101 Dothideomycetes genomes: a test case for predicting lifestyles and emergence of pathogens.</title>
        <authorList>
            <person name="Haridas S."/>
            <person name="Albert R."/>
            <person name="Binder M."/>
            <person name="Bloem J."/>
            <person name="Labutti K."/>
            <person name="Salamov A."/>
            <person name="Andreopoulos B."/>
            <person name="Baker S."/>
            <person name="Barry K."/>
            <person name="Bills G."/>
            <person name="Bluhm B."/>
            <person name="Cannon C."/>
            <person name="Castanera R."/>
            <person name="Culley D."/>
            <person name="Daum C."/>
            <person name="Ezra D."/>
            <person name="Gonzalez J."/>
            <person name="Henrissat B."/>
            <person name="Kuo A."/>
            <person name="Liang C."/>
            <person name="Lipzen A."/>
            <person name="Lutzoni F."/>
            <person name="Magnuson J."/>
            <person name="Mondo S."/>
            <person name="Nolan M."/>
            <person name="Ohm R."/>
            <person name="Pangilinan J."/>
            <person name="Park H.-J."/>
            <person name="Ramirez L."/>
            <person name="Alfaro M."/>
            <person name="Sun H."/>
            <person name="Tritt A."/>
            <person name="Yoshinaga Y."/>
            <person name="Zwiers L.-H."/>
            <person name="Turgeon B."/>
            <person name="Goodwin S."/>
            <person name="Spatafora J."/>
            <person name="Crous P."/>
            <person name="Grigoriev I."/>
        </authorList>
    </citation>
    <scope>NUCLEOTIDE SEQUENCE</scope>
    <source>
        <strain evidence="5">ATCC 36951</strain>
    </source>
</reference>
<feature type="compositionally biased region" description="Polar residues" evidence="2">
    <location>
        <begin position="998"/>
        <end position="1009"/>
    </location>
</feature>
<dbReference type="FunFam" id="3.40.50.2000:FF:000009">
    <property type="entry name" value="Sterol 3-beta-glucosyltransferase UGT80A2"/>
    <property type="match status" value="1"/>
</dbReference>
<evidence type="ECO:0000256" key="1">
    <source>
        <dbReference type="ARBA" id="ARBA00022679"/>
    </source>
</evidence>
<feature type="compositionally biased region" description="Basic and acidic residues" evidence="2">
    <location>
        <begin position="38"/>
        <end position="53"/>
    </location>
</feature>
<feature type="region of interest" description="Disordered" evidence="2">
    <location>
        <begin position="1206"/>
        <end position="1225"/>
    </location>
</feature>
<dbReference type="GeneID" id="54558797"/>
<name>A0A6A6CN68_ZASCE</name>
<feature type="domain" description="Glycosyltransferase family 28 N-terminal" evidence="3">
    <location>
        <begin position="140"/>
        <end position="206"/>
    </location>
</feature>
<dbReference type="CDD" id="cd03784">
    <property type="entry name" value="GT1_Gtf-like"/>
    <property type="match status" value="1"/>
</dbReference>
<dbReference type="Pfam" id="PF06722">
    <property type="entry name" value="EryCIII-like_C"/>
    <property type="match status" value="1"/>
</dbReference>
<dbReference type="PANTHER" id="PTHR48050">
    <property type="entry name" value="STEROL 3-BETA-GLUCOSYLTRANSFERASE"/>
    <property type="match status" value="1"/>
</dbReference>
<dbReference type="PANTHER" id="PTHR48050:SF13">
    <property type="entry name" value="STEROL 3-BETA-GLUCOSYLTRANSFERASE UGT80A2"/>
    <property type="match status" value="1"/>
</dbReference>
<feature type="region of interest" description="Disordered" evidence="2">
    <location>
        <begin position="1236"/>
        <end position="1265"/>
    </location>
</feature>
<dbReference type="GO" id="GO:0005975">
    <property type="term" value="P:carbohydrate metabolic process"/>
    <property type="evidence" value="ECO:0007669"/>
    <property type="project" value="InterPro"/>
</dbReference>
<dbReference type="InterPro" id="IPR002213">
    <property type="entry name" value="UDP_glucos_trans"/>
</dbReference>
<feature type="compositionally biased region" description="Basic and acidic residues" evidence="2">
    <location>
        <begin position="1058"/>
        <end position="1071"/>
    </location>
</feature>
<dbReference type="InterPro" id="IPR004276">
    <property type="entry name" value="GlycoTrans_28_N"/>
</dbReference>
<feature type="compositionally biased region" description="Polar residues" evidence="2">
    <location>
        <begin position="1125"/>
        <end position="1138"/>
    </location>
</feature>
<feature type="compositionally biased region" description="Polar residues" evidence="2">
    <location>
        <begin position="748"/>
        <end position="772"/>
    </location>
</feature>
<feature type="region of interest" description="Disordered" evidence="2">
    <location>
        <begin position="980"/>
        <end position="1043"/>
    </location>
</feature>
<feature type="compositionally biased region" description="Low complexity" evidence="2">
    <location>
        <begin position="16"/>
        <end position="34"/>
    </location>
</feature>
<evidence type="ECO:0000313" key="6">
    <source>
        <dbReference type="Proteomes" id="UP000799537"/>
    </source>
</evidence>
<dbReference type="InterPro" id="IPR050426">
    <property type="entry name" value="Glycosyltransferase_28"/>
</dbReference>
<feature type="compositionally biased region" description="Polar residues" evidence="2">
    <location>
        <begin position="681"/>
        <end position="700"/>
    </location>
</feature>
<evidence type="ECO:0000259" key="4">
    <source>
        <dbReference type="Pfam" id="PF06722"/>
    </source>
</evidence>
<evidence type="ECO:0000259" key="3">
    <source>
        <dbReference type="Pfam" id="PF03033"/>
    </source>
</evidence>
<organism evidence="5 6">
    <name type="scientific">Zasmidium cellare ATCC 36951</name>
    <dbReference type="NCBI Taxonomy" id="1080233"/>
    <lineage>
        <taxon>Eukaryota</taxon>
        <taxon>Fungi</taxon>
        <taxon>Dikarya</taxon>
        <taxon>Ascomycota</taxon>
        <taxon>Pezizomycotina</taxon>
        <taxon>Dothideomycetes</taxon>
        <taxon>Dothideomycetidae</taxon>
        <taxon>Mycosphaerellales</taxon>
        <taxon>Mycosphaerellaceae</taxon>
        <taxon>Zasmidium</taxon>
    </lineage>
</organism>
<dbReference type="OrthoDB" id="3648554at2759"/>
<evidence type="ECO:0000313" key="5">
    <source>
        <dbReference type="EMBL" id="KAF2168717.1"/>
    </source>
</evidence>
<dbReference type="InterPro" id="IPR010610">
    <property type="entry name" value="EryCIII-like_C"/>
</dbReference>
<evidence type="ECO:0000256" key="2">
    <source>
        <dbReference type="SAM" id="MobiDB-lite"/>
    </source>
</evidence>
<feature type="compositionally biased region" description="Low complexity" evidence="2">
    <location>
        <begin position="1139"/>
        <end position="1150"/>
    </location>
</feature>
<sequence length="1286" mass="139951">MATKPPTSSIKRRPVPGSSTSQPQQPATAPAGPSRQDSSLEKTDLLSEGHEDDLPPPAYGEIYGEIRNDADGIGTSANVTDDGRVNIRINQLNRSLSQVFTPALRQQIQAIQDSEPPPPAYIPPFLGGDEKTPPPPPLNVVIQVVGSHGDVQPFVAFGKVLKNTYNHRVRLATHPNFKKFVEDNGLEFFNIGGDPSRLMAFMVKNPSLMPGFRSLVDGDVGQRRKDVAEYLQGCWRSCYEAGDGMYEDLDEEEEDDGPTGRPFVADCIIANPPSFAHIHCAEKMGIPLHIMFTMPYSATQAFPHPLANIQSSNADAQLTNFISYAMIELLSWQGLGDVINRFRKKCLGLNPVSKISAPGMLQRLKIPHTYCWSPALIPKPKDWGPHISIAGFYFLSSPDYTPAPELNAFLDAGPPPVYIGFGSIVLDDPDAMTKIIFEAAKTTGQRVLLSRGWGGIGAEDVPENVFLLGSVPHDWLFKHVSCVVHHGGAGTTSAGIAAGRPTVVVPFFGDQPFWGAMVARAGAGPPPIPSKKLTADRLADAINFCLKPESLERASELAAKIAEERGCDVGAQSFHQYLEPDRLRCTLAPSRAATWRIKHTKVKLSAFAASTLTNANLVDFSDLRLFRPQEHYTDEGPMDPISGLGQAALRAIGGMSLGLAEIPTETVKVFQQSSRPDRKQSQASVPTLPKSNDASSNAGEGSTRPLSPAQSRSSLRSRPSLSHLRNSSKLSVASSLESSPHSSVLPRQPSSVVGDSTLSQVSTQTRSTSNFDDTGRSLASTQTNSSTKSKNRDMMRHGAHKSKGIGRFAKSFFYSPMEMSVGITKGFHNAPKMWGDETVRPQERVTDMKSGMIAVGREFGLGWYDGVTGIVTQPWRGAQKEGTAGFFKGVGKGIGGFIVKPGAASMGMMSHTLKGIHKEVQKQTNSNMQSYIVASRAAQGYEEWLQSSDEEKEDVIERWKLIQKYMKKNKKHEEMRNDLLKQQGGKARTNGEARQSYHRTTSSVQSSPTADAHNLDMDSVMLGMGGTQPSVRPRGMSALDSREGAAVDGYFQQSNQEAPRRELGHNARSEQDANVEGTARATITPFQYQGQEEANGQVCEEDLRRPTAKDGAAAQQPLTEKDNYESQLNRAMSQSMWRQGQESSSSEIGSVLGLDDSEDEEFERSVAETSTNAPEKITVVASGSSTPGQPPTYDPGHLAGVTQSEFEAQRSKGKGGEKTAQEKTEEEIVMEYIKKQSLLEAEHHQTRKGKGRATAAEEDEEDEELQMVLKLSMQEAGLQNGDVPKS</sequence>
<feature type="domain" description="Erythromycin biosynthesis protein CIII-like C-terminal" evidence="4">
    <location>
        <begin position="459"/>
        <end position="560"/>
    </location>
</feature>
<dbReference type="Pfam" id="PF03033">
    <property type="entry name" value="Glyco_transf_28"/>
    <property type="match status" value="1"/>
</dbReference>
<accession>A0A6A6CN68</accession>
<dbReference type="PROSITE" id="PS50330">
    <property type="entry name" value="UIM"/>
    <property type="match status" value="1"/>
</dbReference>
<feature type="compositionally biased region" description="Acidic residues" evidence="2">
    <location>
        <begin position="1256"/>
        <end position="1265"/>
    </location>
</feature>